<dbReference type="HOGENOM" id="CLU_1325863_0_0_5"/>
<sequence>MSTRRLQMLRDRMTGLIAAWLPEAAVCRSHPGAVDAAVAAALIGAEPAGTEALVTVIVTGLGRGRMMDDGRHLHAAALAAWIATRHDDAGDRDRAALDLVEAVTGRLPLAAPLADPAGVAEDDEPAPGAPHDVAAGLYTPPAADPAICLWRVEWLQEVVLGEAPAEPVDPLPTEILAGFAPRIGPDHVADYVPVTGLDDPDAGGGQP</sequence>
<gene>
    <name evidence="1" type="ordered locus">TMO_b0017</name>
</gene>
<dbReference type="Proteomes" id="UP000005258">
    <property type="component" value="Plasmid pTM2"/>
</dbReference>
<evidence type="ECO:0000313" key="1">
    <source>
        <dbReference type="EMBL" id="AFK56025.1"/>
    </source>
</evidence>
<dbReference type="RefSeq" id="WP_014752778.1">
    <property type="nucleotide sequence ID" value="NC_017966.1"/>
</dbReference>
<dbReference type="KEGG" id="tmo:TMO_b0017"/>
<reference evidence="1 2" key="1">
    <citation type="journal article" date="2012" name="J. Am. Chem. Soc.">
        <title>Bacterial biosynthesis and maturation of the didemnin anti-cancer agents.</title>
        <authorList>
            <person name="Xu Y."/>
            <person name="Kersten R.D."/>
            <person name="Nam S.J."/>
            <person name="Lu L."/>
            <person name="Al-Suwailem A.M."/>
            <person name="Zheng H."/>
            <person name="Fenical W."/>
            <person name="Dorrestein P.C."/>
            <person name="Moore B.S."/>
            <person name="Qian P.Y."/>
        </authorList>
    </citation>
    <scope>NUCLEOTIDE SEQUENCE [LARGE SCALE GENOMIC DNA]</scope>
    <source>
        <strain evidence="1 2">KA081020-065</strain>
    </source>
</reference>
<geneLocation type="plasmid" evidence="1 2">
    <name>pTM2</name>
</geneLocation>
<dbReference type="AlphaFoldDB" id="I3TTD7"/>
<evidence type="ECO:0000313" key="2">
    <source>
        <dbReference type="Proteomes" id="UP000005258"/>
    </source>
</evidence>
<dbReference type="EMBL" id="CP003238">
    <property type="protein sequence ID" value="AFK56025.1"/>
    <property type="molecule type" value="Genomic_DNA"/>
</dbReference>
<name>I3TTD7_TISMK</name>
<keyword evidence="2" id="KW-1185">Reference proteome</keyword>
<organism evidence="1 2">
    <name type="scientific">Tistrella mobilis (strain KA081020-065)</name>
    <dbReference type="NCBI Taxonomy" id="1110502"/>
    <lineage>
        <taxon>Bacteria</taxon>
        <taxon>Pseudomonadati</taxon>
        <taxon>Pseudomonadota</taxon>
        <taxon>Alphaproteobacteria</taxon>
        <taxon>Geminicoccales</taxon>
        <taxon>Geminicoccaceae</taxon>
        <taxon>Tistrella</taxon>
    </lineage>
</organism>
<accession>I3TTD7</accession>
<keyword evidence="1" id="KW-0614">Plasmid</keyword>
<proteinExistence type="predicted"/>
<protein>
    <submittedName>
        <fullName evidence="1">Uncharacterized protein</fullName>
    </submittedName>
</protein>